<feature type="transmembrane region" description="Helical" evidence="1">
    <location>
        <begin position="65"/>
        <end position="86"/>
    </location>
</feature>
<dbReference type="EMBL" id="FO203431">
    <property type="protein sequence ID" value="CCH90896.1"/>
    <property type="molecule type" value="Genomic_DNA"/>
</dbReference>
<proteinExistence type="predicted"/>
<sequence>MSTPLVVAISVVAVALAALGGLSTALRRRIGTAHLATTALLELLLLVQAVVATAALVGGQRPAELATFLAYLVSVVLLPVAGLLWARTEPTRWAGTVLGVAALAVAVMVWRLLDLWEVTRG</sequence>
<gene>
    <name evidence="2" type="ordered locus">MODMU_5527</name>
</gene>
<reference evidence="2 3" key="1">
    <citation type="journal article" date="2012" name="J. Bacteriol.">
        <title>Genome Sequence of Radiation-Resistant Modestobacter marinus Strain BC501, a Representative Actinobacterium That Thrives on Calcareous Stone Surfaces.</title>
        <authorList>
            <person name="Normand P."/>
            <person name="Gury J."/>
            <person name="Pujic P."/>
            <person name="Chouaia B."/>
            <person name="Crotti E."/>
            <person name="Brusetti L."/>
            <person name="Daffonchio D."/>
            <person name="Vacherie B."/>
            <person name="Barbe V."/>
            <person name="Medigue C."/>
            <person name="Calteau A."/>
            <person name="Ghodhbane-Gtari F."/>
            <person name="Essoussi I."/>
            <person name="Nouioui I."/>
            <person name="Abbassi-Ghozzi I."/>
            <person name="Gtari M."/>
        </authorList>
    </citation>
    <scope>NUCLEOTIDE SEQUENCE [LARGE SCALE GENOMIC DNA]</scope>
    <source>
        <strain evidence="3">BC 501</strain>
    </source>
</reference>
<organism evidence="2 3">
    <name type="scientific">Modestobacter italicus (strain DSM 44449 / CECT 9708 / BC 501)</name>
    <dbReference type="NCBI Taxonomy" id="2732864"/>
    <lineage>
        <taxon>Bacteria</taxon>
        <taxon>Bacillati</taxon>
        <taxon>Actinomycetota</taxon>
        <taxon>Actinomycetes</taxon>
        <taxon>Geodermatophilales</taxon>
        <taxon>Geodermatophilaceae</taxon>
        <taxon>Modestobacter</taxon>
    </lineage>
</organism>
<keyword evidence="1" id="KW-1133">Transmembrane helix</keyword>
<dbReference type="OMA" id="DWHFIGM"/>
<dbReference type="STRING" id="477641.MODMU_5527"/>
<dbReference type="KEGG" id="mmar:MODMU_5527"/>
<keyword evidence="1" id="KW-0812">Transmembrane</keyword>
<evidence type="ECO:0000256" key="1">
    <source>
        <dbReference type="SAM" id="Phobius"/>
    </source>
</evidence>
<dbReference type="HOGENOM" id="CLU_140382_0_0_11"/>
<protein>
    <recommendedName>
        <fullName evidence="4">Integral membrane protein</fullName>
    </recommendedName>
</protein>
<dbReference type="eggNOG" id="ENOG5033GN1">
    <property type="taxonomic scope" value="Bacteria"/>
</dbReference>
<evidence type="ECO:0008006" key="4">
    <source>
        <dbReference type="Google" id="ProtNLM"/>
    </source>
</evidence>
<name>I4F5I3_MODI5</name>
<accession>I4F5I3</accession>
<dbReference type="Proteomes" id="UP000006461">
    <property type="component" value="Chromosome"/>
</dbReference>
<evidence type="ECO:0000313" key="3">
    <source>
        <dbReference type="Proteomes" id="UP000006461"/>
    </source>
</evidence>
<feature type="transmembrane region" description="Helical" evidence="1">
    <location>
        <begin position="6"/>
        <end position="26"/>
    </location>
</feature>
<dbReference type="OrthoDB" id="5197832at2"/>
<evidence type="ECO:0000313" key="2">
    <source>
        <dbReference type="EMBL" id="CCH90896.1"/>
    </source>
</evidence>
<feature type="transmembrane region" description="Helical" evidence="1">
    <location>
        <begin position="93"/>
        <end position="113"/>
    </location>
</feature>
<feature type="transmembrane region" description="Helical" evidence="1">
    <location>
        <begin position="38"/>
        <end position="59"/>
    </location>
</feature>
<keyword evidence="1" id="KW-0472">Membrane</keyword>
<keyword evidence="3" id="KW-1185">Reference proteome</keyword>
<dbReference type="AlphaFoldDB" id="I4F5I3"/>